<dbReference type="Proteomes" id="UP000019116">
    <property type="component" value="Chromosome 4D"/>
</dbReference>
<dbReference type="Gramene" id="TraesCS4D03G0638900.1">
    <property type="protein sequence ID" value="TraesCS4D03G0638900.1.CDS"/>
    <property type="gene ID" value="TraesCS4D03G0638900"/>
</dbReference>
<dbReference type="STRING" id="4565.A0A3B6JKY6"/>
<dbReference type="PANTHER" id="PTHR33494:SF28">
    <property type="match status" value="1"/>
</dbReference>
<evidence type="ECO:0000256" key="1">
    <source>
        <dbReference type="SAM" id="MobiDB-lite"/>
    </source>
</evidence>
<feature type="region of interest" description="Disordered" evidence="1">
    <location>
        <begin position="1"/>
        <end position="40"/>
    </location>
</feature>
<name>A0A3B6JKY6_WHEAT</name>
<dbReference type="Gramene" id="TraesCAD_scaffold_070421_01G000200.1">
    <property type="protein sequence ID" value="TraesCAD_scaffold_070421_01G000200.1"/>
    <property type="gene ID" value="TraesCAD_scaffold_070421_01G000200"/>
</dbReference>
<dbReference type="PANTHER" id="PTHR33494">
    <property type="entry name" value="OS02G0793800 PROTEIN"/>
    <property type="match status" value="1"/>
</dbReference>
<dbReference type="Gramene" id="TraesJAG4D03G02530430.1">
    <property type="protein sequence ID" value="TraesJAG4D03G02530430.1"/>
    <property type="gene ID" value="TraesJAG4D03G02530430"/>
</dbReference>
<evidence type="ECO:0000259" key="2">
    <source>
        <dbReference type="Pfam" id="PF24818"/>
    </source>
</evidence>
<dbReference type="RefSeq" id="XP_044376363.1">
    <property type="nucleotide sequence ID" value="XM_044520428.1"/>
</dbReference>
<keyword evidence="4" id="KW-1185">Reference proteome</keyword>
<evidence type="ECO:0000313" key="3">
    <source>
        <dbReference type="EnsemblPlants" id="TraesCS4D02G268300.1"/>
    </source>
</evidence>
<dbReference type="Gramene" id="TraesARI4D03G02573190.1">
    <property type="protein sequence ID" value="TraesARI4D03G02573190.1"/>
    <property type="gene ID" value="TraesARI4D03G02573190"/>
</dbReference>
<protein>
    <recommendedName>
        <fullName evidence="2">TRF2/HOY1 PH-like domain-containing protein</fullName>
    </recommendedName>
</protein>
<dbReference type="Gramene" id="TraesROB_scaffold_031913_01G000300.1">
    <property type="protein sequence ID" value="TraesROB_scaffold_031913_01G000300.1"/>
    <property type="gene ID" value="TraesROB_scaffold_031913_01G000300"/>
</dbReference>
<reference evidence="3" key="1">
    <citation type="submission" date="2018-08" db="EMBL/GenBank/DDBJ databases">
        <authorList>
            <person name="Rossello M."/>
        </authorList>
    </citation>
    <scope>NUCLEOTIDE SEQUENCE [LARGE SCALE GENOMIC DNA]</scope>
    <source>
        <strain evidence="3">cv. Chinese Spring</strain>
    </source>
</reference>
<dbReference type="Gramene" id="TraesLAC4D03G02486810.1">
    <property type="protein sequence ID" value="TraesLAC4D03G02486810.1"/>
    <property type="gene ID" value="TraesLAC4D03G02486810"/>
</dbReference>
<dbReference type="Gramene" id="TraesNOR4D03G02550620.1">
    <property type="protein sequence ID" value="TraesNOR4D03G02550620.1"/>
    <property type="gene ID" value="TraesNOR4D03G02550620"/>
</dbReference>
<dbReference type="Gramene" id="TraesWEE_scaffold_060300_01G000300.1">
    <property type="protein sequence ID" value="TraesWEE_scaffold_060300_01G000300.1"/>
    <property type="gene ID" value="TraesWEE_scaffold_060300_01G000300"/>
</dbReference>
<proteinExistence type="predicted"/>
<feature type="domain" description="TRF2/HOY1 PH-like" evidence="2">
    <location>
        <begin position="102"/>
        <end position="197"/>
    </location>
</feature>
<organism evidence="3">
    <name type="scientific">Triticum aestivum</name>
    <name type="common">Wheat</name>
    <dbReference type="NCBI Taxonomy" id="4565"/>
    <lineage>
        <taxon>Eukaryota</taxon>
        <taxon>Viridiplantae</taxon>
        <taxon>Streptophyta</taxon>
        <taxon>Embryophyta</taxon>
        <taxon>Tracheophyta</taxon>
        <taxon>Spermatophyta</taxon>
        <taxon>Magnoliopsida</taxon>
        <taxon>Liliopsida</taxon>
        <taxon>Poales</taxon>
        <taxon>Poaceae</taxon>
        <taxon>BOP clade</taxon>
        <taxon>Pooideae</taxon>
        <taxon>Triticodae</taxon>
        <taxon>Triticeae</taxon>
        <taxon>Triticinae</taxon>
        <taxon>Triticum</taxon>
    </lineage>
</organism>
<dbReference type="GeneID" id="123098444"/>
<dbReference type="Gramene" id="TraesPARA_EIv1.0_1476230.1">
    <property type="protein sequence ID" value="TraesPARA_EIv1.0_1476230.1.CDS"/>
    <property type="gene ID" value="TraesPARA_EIv1.0_1476230"/>
</dbReference>
<dbReference type="Gramene" id="TraesJUL4D03G02552500.1">
    <property type="protein sequence ID" value="TraesJUL4D03G02552500.1"/>
    <property type="gene ID" value="TraesJUL4D03G02552500"/>
</dbReference>
<dbReference type="OMA" id="FQSEYND"/>
<dbReference type="Gramene" id="TraesMAC4D03G02531340.1">
    <property type="protein sequence ID" value="TraesMAC4D03G02531340.1"/>
    <property type="gene ID" value="TraesMAC4D03G02531340"/>
</dbReference>
<dbReference type="EnsemblPlants" id="TraesCS4D02G268300.1">
    <property type="protein sequence ID" value="TraesCS4D02G268300.1"/>
    <property type="gene ID" value="TraesCS4D02G268300"/>
</dbReference>
<dbReference type="Gramene" id="TraesSYM4D03G02561550.1">
    <property type="protein sequence ID" value="TraesSYM4D03G02561550.1"/>
    <property type="gene ID" value="TraesSYM4D03G02561550"/>
</dbReference>
<gene>
    <name evidence="3" type="primary">LOC123098444</name>
</gene>
<dbReference type="OrthoDB" id="681065at2759"/>
<sequence length="295" mass="32365">MTDCTDSPSCRAGAGAPVLERPDEMKGTNGDGAGALCQYQHGGPARAPRLGLEIREPFLRLITSMRAALNPAADDRGAGPEGEGAPAGKNQGQRRLSRVGLRALQIGDSKIARTDEFDIAAKFQYKKPKKIVLQLHRADALVKIHILWSNILAMSARFDDARFDTLRIQVKCASERYSAIQPPAASRMHLRWQRCNDVIPRTFLLWFDKGTLERGYGKMMYADPSLLLLPSPPPGQGEEGEEEAPSPPFLFGATPSTMMMTGSANTGADPATYHEYWGTQLQDAIQSAHIRSLYR</sequence>
<accession>A0A3B6JKY6</accession>
<dbReference type="Gramene" id="TraesSTA4D03G02528600.1">
    <property type="protein sequence ID" value="TraesSTA4D03G02528600.1"/>
    <property type="gene ID" value="TraesSTA4D03G02528600"/>
</dbReference>
<evidence type="ECO:0000313" key="4">
    <source>
        <dbReference type="Proteomes" id="UP000019116"/>
    </source>
</evidence>
<feature type="region of interest" description="Disordered" evidence="1">
    <location>
        <begin position="71"/>
        <end position="96"/>
    </location>
</feature>
<dbReference type="InterPro" id="IPR057939">
    <property type="entry name" value="TRF2_HOY1_PH"/>
</dbReference>
<reference evidence="3" key="2">
    <citation type="submission" date="2018-10" db="UniProtKB">
        <authorList>
            <consortium name="EnsemblPlants"/>
        </authorList>
    </citation>
    <scope>IDENTIFICATION</scope>
</reference>
<dbReference type="Gramene" id="TraesCS4D02G268300.1">
    <property type="protein sequence ID" value="TraesCS4D02G268300.1"/>
    <property type="gene ID" value="TraesCS4D02G268300"/>
</dbReference>
<dbReference type="AlphaFoldDB" id="A0A3B6JKY6"/>
<dbReference type="Gramene" id="TraesCLE_scaffold_115945_01G000200.1">
    <property type="protein sequence ID" value="TraesCLE_scaffold_115945_01G000200.1"/>
    <property type="gene ID" value="TraesCLE_scaffold_115945_01G000200"/>
</dbReference>
<dbReference type="Pfam" id="PF24818">
    <property type="entry name" value="PH_TRF2_HOY1"/>
    <property type="match status" value="1"/>
</dbReference>
<feature type="region of interest" description="Disordered" evidence="1">
    <location>
        <begin position="230"/>
        <end position="252"/>
    </location>
</feature>
<dbReference type="Gramene" id="TraesLDM4D03G02535690.1">
    <property type="protein sequence ID" value="TraesLDM4D03G02535690.1"/>
    <property type="gene ID" value="TraesLDM4D03G02535690"/>
</dbReference>